<dbReference type="EMBL" id="LK052948">
    <property type="protein sequence ID" value="CDR46790.1"/>
    <property type="molecule type" value="Genomic_DNA"/>
</dbReference>
<name>A0A061BFX5_RHOTO</name>
<reference evidence="3" key="1">
    <citation type="journal article" date="2014" name="Genome Announc.">
        <title>Draft genome sequence of Rhodosporidium toruloides CECT1137, an oleaginous yeast of biotechnological interest.</title>
        <authorList>
            <person name="Morin N."/>
            <person name="Calcas X."/>
            <person name="Devillers H."/>
            <person name="Durrens P."/>
            <person name="Sherman D.J."/>
            <person name="Nicaud J.-M."/>
            <person name="Neuveglise C."/>
        </authorList>
    </citation>
    <scope>NUCLEOTIDE SEQUENCE</scope>
    <source>
        <strain evidence="3">CECT1137</strain>
    </source>
</reference>
<keyword evidence="1" id="KW-0175">Coiled coil</keyword>
<accession>A0A061BFX5</accession>
<organism evidence="3">
    <name type="scientific">Rhodotorula toruloides</name>
    <name type="common">Yeast</name>
    <name type="synonym">Rhodosporidium toruloides</name>
    <dbReference type="NCBI Taxonomy" id="5286"/>
    <lineage>
        <taxon>Eukaryota</taxon>
        <taxon>Fungi</taxon>
        <taxon>Dikarya</taxon>
        <taxon>Basidiomycota</taxon>
        <taxon>Pucciniomycotina</taxon>
        <taxon>Microbotryomycetes</taxon>
        <taxon>Sporidiobolales</taxon>
        <taxon>Sporidiobolaceae</taxon>
        <taxon>Rhodotorula</taxon>
    </lineage>
</organism>
<proteinExistence type="predicted"/>
<dbReference type="AlphaFoldDB" id="A0A061BFX5"/>
<evidence type="ECO:0000313" key="3">
    <source>
        <dbReference type="EMBL" id="CDR46790.1"/>
    </source>
</evidence>
<feature type="coiled-coil region" evidence="1">
    <location>
        <begin position="172"/>
        <end position="206"/>
    </location>
</feature>
<dbReference type="OrthoDB" id="2504279at2759"/>
<feature type="region of interest" description="Disordered" evidence="2">
    <location>
        <begin position="66"/>
        <end position="92"/>
    </location>
</feature>
<evidence type="ECO:0000256" key="2">
    <source>
        <dbReference type="SAM" id="MobiDB-lite"/>
    </source>
</evidence>
<sequence length="216" mass="23260">MFIAASLAPAAAPTDSLLSTLRAFTRALGTRRSLQAELEQALSSFLTSTPSALSTGSDVLAAPSDSLEADAPSAQPNGAAGRSTCASEALRPPSEEELQEVLRIGFAGLVEIKEEVKVLQAAVERRWERADLARIVRRIEGWESERIRATLERDQLRRLQSLQPELDFDSSIAEKNALRDSLARQIQEEVQEVHAEIAELAAAEEESGGGALANGQ</sequence>
<protein>
    <submittedName>
        <fullName evidence="3">RHTO0S13e01860g1_1</fullName>
    </submittedName>
</protein>
<evidence type="ECO:0000256" key="1">
    <source>
        <dbReference type="SAM" id="Coils"/>
    </source>
</evidence>
<gene>
    <name evidence="3" type="ORF">RHTO0S_13e01860g</name>
</gene>